<keyword evidence="4" id="KW-1185">Reference proteome</keyword>
<feature type="transmembrane region" description="Helical" evidence="2">
    <location>
        <begin position="661"/>
        <end position="683"/>
    </location>
</feature>
<reference evidence="3 4" key="1">
    <citation type="submission" date="2024-08" db="EMBL/GenBank/DDBJ databases">
        <authorList>
            <person name="Lu H."/>
        </authorList>
    </citation>
    <scope>NUCLEOTIDE SEQUENCE [LARGE SCALE GENOMIC DNA]</scope>
    <source>
        <strain evidence="3 4">DXS20W</strain>
    </source>
</reference>
<dbReference type="RefSeq" id="WP_394514479.1">
    <property type="nucleotide sequence ID" value="NZ_JBIGHX010000012.1"/>
</dbReference>
<accession>A0ABW7GSD2</accession>
<feature type="transmembrane region" description="Helical" evidence="2">
    <location>
        <begin position="721"/>
        <end position="741"/>
    </location>
</feature>
<feature type="region of interest" description="Disordered" evidence="1">
    <location>
        <begin position="1"/>
        <end position="61"/>
    </location>
</feature>
<dbReference type="Proteomes" id="UP001606302">
    <property type="component" value="Unassembled WGS sequence"/>
</dbReference>
<keyword evidence="2" id="KW-0812">Transmembrane</keyword>
<evidence type="ECO:0000256" key="1">
    <source>
        <dbReference type="SAM" id="MobiDB-lite"/>
    </source>
</evidence>
<protein>
    <submittedName>
        <fullName evidence="3">Uncharacterized protein</fullName>
    </submittedName>
</protein>
<proteinExistence type="predicted"/>
<feature type="compositionally biased region" description="Basic and acidic residues" evidence="1">
    <location>
        <begin position="184"/>
        <end position="202"/>
    </location>
</feature>
<keyword evidence="2" id="KW-1133">Transmembrane helix</keyword>
<evidence type="ECO:0000256" key="2">
    <source>
        <dbReference type="SAM" id="Phobius"/>
    </source>
</evidence>
<dbReference type="EMBL" id="JBIGHX010000012">
    <property type="protein sequence ID" value="MFG6464838.1"/>
    <property type="molecule type" value="Genomic_DNA"/>
</dbReference>
<comment type="caution">
    <text evidence="3">The sequence shown here is derived from an EMBL/GenBank/DDBJ whole genome shotgun (WGS) entry which is preliminary data.</text>
</comment>
<sequence length="1124" mass="117564">MLAPRTFAPRVAKPKSDPRLIAVTDQAKAGAAKLKQHPTPATKAKQASKSTRPPANERLAGAKAKVVDAVKEAPAPKPQPASFKALLRAEIDKAMPKTLGETENFMQGGAQGQMKAAGSGGVAQQKEAATGPADQAAKKPPDPGAVPEQPATPLPAEATPGAPPIAGDKAMPPPATAQEVSLQETKKDTDQALKDEKVKPESLPKANDPRFSAVADAKGKVAAQADKAPGQFRAKEAAVLAKAGAQAAGAARTGALLMAGRKSGGNARVLSRQQQQAAKEEAERAKVAATIEGIYARTKTKVEAKLGGLDGEVSAIFDPGVDAAIAQMKAFVDDKIFDYKLRRYLTIPGLGLARWLRDAALGLPDEVNVFYTQGRALFTKSMDALIDRVAALVERRLAEAKAEVAAGQAQIKAYVASLPASLQAAGKAAETAVGDRFKELEDGIESKKNEIAAGLAQKYKEAFDKADEALKQMQEENKGLVAGFLEKLGEIVKALMEFKAKLLGLLKKGMETIQLILDDPIGFLGNLIAAVKGGFNAFVGNIWAHLKAGFFKWLMGPLAAVGVALPADLSPMSVFKLVLDVLGITYPKLRAKAVKLVGETAVTVIEKLAEYVQALFTGGVAKLWEQVQADLSSLKDMVIGAIQDWLIETVVKQAVTKVVSMFNPAGAIIQAILAIYNVVMFVIEKAQQIMALVEAVINSVHAIATGAIGGAIAWIEKSLASAIPVVIGFLARLLGLSGITAKIQGFIRKVQAKVDGAIDKVIAKIVGVIKKLFGRNKNGNDPEKQKKIDAGKVAIDAVVAKYADGVAEPAVLNEELAAVKRAHPVFTTVGAEKQGKDYFWFYTASPKVKGKVSKESAQWAVGTHKVPKPKAVKRAAGESHHAPQKILLGAMGEFFTAAATPIKKVHPALGARMQTFGQGRLAALKGDGPGLAAIWLKSAVHDRAHQPPKLDAVLKEAQQLADKGESLDTTAAGVEVGGSVAMPTSGISVSSSAPALASNFSVVGRAPDSGKTVTQANAHVRRSSLFAAVGDELAGQSFGSSKASKAQRAAATRKIAGAADTKPKCEALNAKAMGLFKAQWNGLLATGLAGVANALKDDPDKAWKAELTAQAHASWNAQGHLGGP</sequence>
<feature type="region of interest" description="Disordered" evidence="1">
    <location>
        <begin position="98"/>
        <end position="211"/>
    </location>
</feature>
<gene>
    <name evidence="3" type="ORF">ACG04Q_24915</name>
</gene>
<name>A0ABW7GSD2_9BURK</name>
<evidence type="ECO:0000313" key="4">
    <source>
        <dbReference type="Proteomes" id="UP001606302"/>
    </source>
</evidence>
<organism evidence="3 4">
    <name type="scientific">Pelomonas lactea</name>
    <dbReference type="NCBI Taxonomy" id="3299030"/>
    <lineage>
        <taxon>Bacteria</taxon>
        <taxon>Pseudomonadati</taxon>
        <taxon>Pseudomonadota</taxon>
        <taxon>Betaproteobacteria</taxon>
        <taxon>Burkholderiales</taxon>
        <taxon>Sphaerotilaceae</taxon>
        <taxon>Roseateles</taxon>
    </lineage>
</organism>
<keyword evidence="2" id="KW-0472">Membrane</keyword>
<feature type="transmembrane region" description="Helical" evidence="2">
    <location>
        <begin position="695"/>
        <end position="715"/>
    </location>
</feature>
<evidence type="ECO:0000313" key="3">
    <source>
        <dbReference type="EMBL" id="MFG6464838.1"/>
    </source>
</evidence>